<keyword evidence="2 8" id="KW-0813">Transport</keyword>
<dbReference type="PROSITE" id="PS52016">
    <property type="entry name" value="TONB_DEPENDENT_REC_3"/>
    <property type="match status" value="1"/>
</dbReference>
<dbReference type="InterPro" id="IPR023996">
    <property type="entry name" value="TonB-dep_OMP_SusC/RagA"/>
</dbReference>
<protein>
    <submittedName>
        <fullName evidence="13">SusC/RagA family TonB-linked outer membrane protein</fullName>
    </submittedName>
</protein>
<feature type="domain" description="TonB-dependent receptor plug" evidence="12">
    <location>
        <begin position="73"/>
        <end position="164"/>
    </location>
</feature>
<evidence type="ECO:0000256" key="1">
    <source>
        <dbReference type="ARBA" id="ARBA00004571"/>
    </source>
</evidence>
<comment type="similarity">
    <text evidence="8 9">Belongs to the TonB-dependent receptor family.</text>
</comment>
<keyword evidence="6 8" id="KW-0472">Membrane</keyword>
<dbReference type="Gene3D" id="2.170.130.10">
    <property type="entry name" value="TonB-dependent receptor, plug domain"/>
    <property type="match status" value="1"/>
</dbReference>
<dbReference type="RefSeq" id="WP_190328791.1">
    <property type="nucleotide sequence ID" value="NZ_CP061171.1"/>
</dbReference>
<dbReference type="Pfam" id="PF00593">
    <property type="entry name" value="TonB_dep_Rec_b-barrel"/>
    <property type="match status" value="1"/>
</dbReference>
<sequence length="945" mass="103998">MKKKYTNMRLKWMIGLLNLLPVFAFAQQKPVANTTVETDSSLIRKFDQKNFLENKVDKWNGTTKKANLIAGAATIYGDDINSTPVSDVTNTVAGRLTGLYTLQSSARTGFDVTQLVLRGQSPLIVIDGVPRSFTNFNPDDVESITVLKDALSTSMYGMRSSGGVIYITTKKQSKNNPFEINFGAEYGALQNLFSPKFITGGDYARIYNEAQLNTNPGSTPVYSDAVISAYDNNTNNPFLQPNNNWYDLVYKKNSAQKRYHLGVAGNSETFKYYASLEHFASDGNFVTDDNNVYNTNNFYKRYNIRTNAEINFNEDISLQLNIFGSVENNNQPGGYASTIMGQVYSTSPLAYAVKNPDGTYGGTASLTNNILANTINSGYVMTTDRTLNSDVFLKYKLDDITKGLWAKAGLSIANYYSELINKSKTFAIYYPTINGTMVSYTKSGADGNVGLGTGTSSMIDQIKQTYYNFMLGYARDFGNHHLDLLGTYNGDNSLSSGLLSNGQLNNILKTGALSAKYNYKEKYFVEAGVANSSFNKYVDGKKWEFLPSVGLGWIASKEEWFNSGIVNFLKLRTTYGLTAKANLSDYFSYIQRYSISSSSGYVFGTGQTAVGTAVEGSLATTNVGAEKARKFEVGADAAFLNNKLNVGITYYNNNFYDLLLVRPSASTIIGTSYPMQNIGEIRYSGIESTADFIGRSGGFGYKIGVNVSVQNNKVLNAGEPNYPYSWLYSAGQSSGTFGYEAIGFYKTGENASNTPTVLGYTPVAGDIKYKDLNGDGIISPLDQKKITGDKPLIFGGLNFAFNYKGFDLSALLQGVLNREVLLSTGSMLALNNNTGYVLDYTTENRWTPSNQENATLPRLTLGTNVNNNLSSTFWVRNGNYFRLKNVELGYSLSQQLTNKLKIKKLRFFVNGYNVLTSSKLDFDPESFVSGFPNQRVINGGVSLTL</sequence>
<keyword evidence="14" id="KW-1185">Reference proteome</keyword>
<evidence type="ECO:0000256" key="7">
    <source>
        <dbReference type="ARBA" id="ARBA00023237"/>
    </source>
</evidence>
<dbReference type="InterPro" id="IPR000531">
    <property type="entry name" value="Beta-barrel_TonB"/>
</dbReference>
<keyword evidence="10" id="KW-0732">Signal</keyword>
<gene>
    <name evidence="13" type="ORF">H9N25_10155</name>
</gene>
<dbReference type="InterPro" id="IPR036942">
    <property type="entry name" value="Beta-barrel_TonB_sf"/>
</dbReference>
<keyword evidence="7 8" id="KW-0998">Cell outer membrane</keyword>
<evidence type="ECO:0000259" key="11">
    <source>
        <dbReference type="Pfam" id="PF00593"/>
    </source>
</evidence>
<proteinExistence type="inferred from homology"/>
<dbReference type="InterPro" id="IPR012910">
    <property type="entry name" value="Plug_dom"/>
</dbReference>
<dbReference type="SUPFAM" id="SSF56935">
    <property type="entry name" value="Porins"/>
    <property type="match status" value="1"/>
</dbReference>
<feature type="signal peptide" evidence="10">
    <location>
        <begin position="1"/>
        <end position="26"/>
    </location>
</feature>
<evidence type="ECO:0000256" key="5">
    <source>
        <dbReference type="ARBA" id="ARBA00023077"/>
    </source>
</evidence>
<feature type="domain" description="TonB-dependent receptor-like beta-barrel" evidence="11">
    <location>
        <begin position="351"/>
        <end position="914"/>
    </location>
</feature>
<evidence type="ECO:0000256" key="3">
    <source>
        <dbReference type="ARBA" id="ARBA00022452"/>
    </source>
</evidence>
<comment type="subcellular location">
    <subcellularLocation>
        <location evidence="1 8">Cell outer membrane</location>
        <topology evidence="1 8">Multi-pass membrane protein</topology>
    </subcellularLocation>
</comment>
<dbReference type="Pfam" id="PF07715">
    <property type="entry name" value="Plug"/>
    <property type="match status" value="1"/>
</dbReference>
<keyword evidence="4 8" id="KW-0812">Transmembrane</keyword>
<evidence type="ECO:0000256" key="6">
    <source>
        <dbReference type="ARBA" id="ARBA00023136"/>
    </source>
</evidence>
<organism evidence="13 14">
    <name type="scientific">Pedobacter riviphilus</name>
    <dbReference type="NCBI Taxonomy" id="2766984"/>
    <lineage>
        <taxon>Bacteria</taxon>
        <taxon>Pseudomonadati</taxon>
        <taxon>Bacteroidota</taxon>
        <taxon>Sphingobacteriia</taxon>
        <taxon>Sphingobacteriales</taxon>
        <taxon>Sphingobacteriaceae</taxon>
        <taxon>Pedobacter</taxon>
    </lineage>
</organism>
<dbReference type="InterPro" id="IPR039426">
    <property type="entry name" value="TonB-dep_rcpt-like"/>
</dbReference>
<evidence type="ECO:0000256" key="2">
    <source>
        <dbReference type="ARBA" id="ARBA00022448"/>
    </source>
</evidence>
<keyword evidence="5 9" id="KW-0798">TonB box</keyword>
<evidence type="ECO:0000256" key="10">
    <source>
        <dbReference type="SAM" id="SignalP"/>
    </source>
</evidence>
<dbReference type="EMBL" id="CP061171">
    <property type="protein sequence ID" value="QNR86708.1"/>
    <property type="molecule type" value="Genomic_DNA"/>
</dbReference>
<evidence type="ECO:0000256" key="9">
    <source>
        <dbReference type="RuleBase" id="RU003357"/>
    </source>
</evidence>
<dbReference type="NCBIfam" id="TIGR04057">
    <property type="entry name" value="SusC_RagA_signa"/>
    <property type="match status" value="1"/>
</dbReference>
<keyword evidence="3 8" id="KW-1134">Transmembrane beta strand</keyword>
<dbReference type="NCBIfam" id="TIGR04056">
    <property type="entry name" value="OMP_RagA_SusC"/>
    <property type="match status" value="1"/>
</dbReference>
<evidence type="ECO:0000313" key="14">
    <source>
        <dbReference type="Proteomes" id="UP000516439"/>
    </source>
</evidence>
<dbReference type="Gene3D" id="2.40.170.20">
    <property type="entry name" value="TonB-dependent receptor, beta-barrel domain"/>
    <property type="match status" value="1"/>
</dbReference>
<dbReference type="InterPro" id="IPR023997">
    <property type="entry name" value="TonB-dep_OMP_SusC/RagA_CS"/>
</dbReference>
<reference evidence="13 14" key="1">
    <citation type="submission" date="2020-09" db="EMBL/GenBank/DDBJ databases">
        <title>Pedobacter sp. SW-16 isolated from soil near Yeocheon.</title>
        <authorList>
            <person name="Im H.S."/>
            <person name="Joung Y."/>
            <person name="Lee S.-S."/>
        </authorList>
    </citation>
    <scope>NUCLEOTIDE SEQUENCE [LARGE SCALE GENOMIC DNA]</scope>
    <source>
        <strain evidence="13 14">SW-16</strain>
    </source>
</reference>
<evidence type="ECO:0000256" key="8">
    <source>
        <dbReference type="PROSITE-ProRule" id="PRU01360"/>
    </source>
</evidence>
<feature type="chain" id="PRO_5046051617" evidence="10">
    <location>
        <begin position="27"/>
        <end position="945"/>
    </location>
</feature>
<dbReference type="InterPro" id="IPR037066">
    <property type="entry name" value="Plug_dom_sf"/>
</dbReference>
<evidence type="ECO:0000256" key="4">
    <source>
        <dbReference type="ARBA" id="ARBA00022692"/>
    </source>
</evidence>
<evidence type="ECO:0000259" key="12">
    <source>
        <dbReference type="Pfam" id="PF07715"/>
    </source>
</evidence>
<dbReference type="Proteomes" id="UP000516439">
    <property type="component" value="Chromosome"/>
</dbReference>
<name>A0ABX6TMQ0_9SPHI</name>
<evidence type="ECO:0000313" key="13">
    <source>
        <dbReference type="EMBL" id="QNR86708.1"/>
    </source>
</evidence>
<accession>A0ABX6TMQ0</accession>